<dbReference type="Proteomes" id="UP000069272">
    <property type="component" value="Chromosome 2R"/>
</dbReference>
<dbReference type="EnsemblMetazoa" id="AALB009158-RA">
    <property type="protein sequence ID" value="AALB009158-PA"/>
    <property type="gene ID" value="AALB009158"/>
</dbReference>
<sequence length="148" mass="15475">MLLTVASSHRIERVSLRKAIPSHPLSGSKKDQRLLEAAYRPAMVACDHAMVNPISPVDCASQASNALKTGTLNGGRGLTCAGGQGSEKASGFMDFRGQVKGSAKAPPTASNGWRRPHEPLVPKNEALVPADGGLKNGTLPVADRLTPK</sequence>
<dbReference type="AlphaFoldDB" id="A0A182FRI2"/>
<protein>
    <submittedName>
        <fullName evidence="1">Uncharacterized protein</fullName>
    </submittedName>
</protein>
<name>A0A182FRI2_ANOAL</name>
<keyword evidence="2" id="KW-1185">Reference proteome</keyword>
<reference evidence="1 2" key="1">
    <citation type="journal article" date="2017" name="G3 (Bethesda)">
        <title>The Physical Genome Mapping of Anopheles albimanus Corrected Scaffold Misassemblies and Identified Interarm Rearrangements in Genus Anopheles.</title>
        <authorList>
            <person name="Artemov G.N."/>
            <person name="Peery A.N."/>
            <person name="Jiang X."/>
            <person name="Tu Z."/>
            <person name="Stegniy V.N."/>
            <person name="Sharakhova M.V."/>
            <person name="Sharakhov I.V."/>
        </authorList>
    </citation>
    <scope>NUCLEOTIDE SEQUENCE [LARGE SCALE GENOMIC DNA]</scope>
    <source>
        <strain evidence="1 2">ALBI9_A</strain>
    </source>
</reference>
<reference evidence="1" key="2">
    <citation type="submission" date="2022-08" db="UniProtKB">
        <authorList>
            <consortium name="EnsemblMetazoa"/>
        </authorList>
    </citation>
    <scope>IDENTIFICATION</scope>
    <source>
        <strain evidence="1">STECLA/ALBI9_A</strain>
    </source>
</reference>
<dbReference type="VEuPathDB" id="VectorBase:AALB009158"/>
<accession>A0A182FRI2</accession>
<evidence type="ECO:0000313" key="1">
    <source>
        <dbReference type="EnsemblMetazoa" id="AALB009158-PA"/>
    </source>
</evidence>
<organism evidence="1 2">
    <name type="scientific">Anopheles albimanus</name>
    <name type="common">New world malaria mosquito</name>
    <dbReference type="NCBI Taxonomy" id="7167"/>
    <lineage>
        <taxon>Eukaryota</taxon>
        <taxon>Metazoa</taxon>
        <taxon>Ecdysozoa</taxon>
        <taxon>Arthropoda</taxon>
        <taxon>Hexapoda</taxon>
        <taxon>Insecta</taxon>
        <taxon>Pterygota</taxon>
        <taxon>Neoptera</taxon>
        <taxon>Endopterygota</taxon>
        <taxon>Diptera</taxon>
        <taxon>Nematocera</taxon>
        <taxon>Culicoidea</taxon>
        <taxon>Culicidae</taxon>
        <taxon>Anophelinae</taxon>
        <taxon>Anopheles</taxon>
    </lineage>
</organism>
<evidence type="ECO:0000313" key="2">
    <source>
        <dbReference type="Proteomes" id="UP000069272"/>
    </source>
</evidence>
<proteinExistence type="predicted"/>